<organism evidence="2 3">
    <name type="scientific">Quercus lobata</name>
    <name type="common">Valley oak</name>
    <dbReference type="NCBI Taxonomy" id="97700"/>
    <lineage>
        <taxon>Eukaryota</taxon>
        <taxon>Viridiplantae</taxon>
        <taxon>Streptophyta</taxon>
        <taxon>Embryophyta</taxon>
        <taxon>Tracheophyta</taxon>
        <taxon>Spermatophyta</taxon>
        <taxon>Magnoliopsida</taxon>
        <taxon>eudicotyledons</taxon>
        <taxon>Gunneridae</taxon>
        <taxon>Pentapetalae</taxon>
        <taxon>rosids</taxon>
        <taxon>fabids</taxon>
        <taxon>Fagales</taxon>
        <taxon>Fagaceae</taxon>
        <taxon>Quercus</taxon>
    </lineage>
</organism>
<dbReference type="Proteomes" id="UP000594261">
    <property type="component" value="Chromosome 2"/>
</dbReference>
<evidence type="ECO:0000313" key="3">
    <source>
        <dbReference type="Proteomes" id="UP000594261"/>
    </source>
</evidence>
<reference evidence="3" key="1">
    <citation type="journal article" date="2016" name="G3 (Bethesda)">
        <title>First Draft Assembly and Annotation of the Genome of a California Endemic Oak Quercus lobata Nee (Fagaceae).</title>
        <authorList>
            <person name="Sork V.L."/>
            <person name="Fitz-Gibbon S.T."/>
            <person name="Puiu D."/>
            <person name="Crepeau M."/>
            <person name="Gugger P.F."/>
            <person name="Sherman R."/>
            <person name="Stevens K."/>
            <person name="Langley C.H."/>
            <person name="Pellegrini M."/>
            <person name="Salzberg S.L."/>
        </authorList>
    </citation>
    <scope>NUCLEOTIDE SEQUENCE [LARGE SCALE GENOMIC DNA]</scope>
    <source>
        <strain evidence="3">cv. SW786</strain>
    </source>
</reference>
<reference evidence="2" key="2">
    <citation type="submission" date="2021-01" db="UniProtKB">
        <authorList>
            <consortium name="EnsemblPlants"/>
        </authorList>
    </citation>
    <scope>IDENTIFICATION</scope>
</reference>
<dbReference type="InterPro" id="IPR052929">
    <property type="entry name" value="RNase_H-like_EbsB-rel"/>
</dbReference>
<dbReference type="Gramene" id="QL02p054803:mrna">
    <property type="protein sequence ID" value="QL02p054803:mrna"/>
    <property type="gene ID" value="QL02p054803"/>
</dbReference>
<sequence>MDAANPSSASYAWRSIIRGREVIKKGAIWRIGDGKFVDVWADRWLPRKYSPRVLSSRLDELTDSKVCSLIDVDQKQWKIEFLQREHQNAQPGQSDVSRLKPLWQAIWNLPVPSKVKNLVWRATKNSLPTKDNLVRRKIIQNGRCDVCREHTEDVKHALYSCPKLAELWKKMSQWTHMNRARERVEVFSRHNTVPVAPVGRQPARWQPPELGLYKVNVDGALFDADNTAGLGVVIRNEQGQVMVSLSERLPLPSSVIEVEAFAA</sequence>
<evidence type="ECO:0000313" key="2">
    <source>
        <dbReference type="EnsemblPlants" id="QL02p054803:mrna"/>
    </source>
</evidence>
<accession>A0A7N2KWK8</accession>
<dbReference type="PANTHER" id="PTHR47074:SF11">
    <property type="entry name" value="REVERSE TRANSCRIPTASE-LIKE PROTEIN"/>
    <property type="match status" value="1"/>
</dbReference>
<dbReference type="InterPro" id="IPR026960">
    <property type="entry name" value="RVT-Znf"/>
</dbReference>
<keyword evidence="3" id="KW-1185">Reference proteome</keyword>
<proteinExistence type="predicted"/>
<evidence type="ECO:0000259" key="1">
    <source>
        <dbReference type="Pfam" id="PF13966"/>
    </source>
</evidence>
<dbReference type="PANTHER" id="PTHR47074">
    <property type="entry name" value="BNAC02G40300D PROTEIN"/>
    <property type="match status" value="1"/>
</dbReference>
<dbReference type="Pfam" id="PF13966">
    <property type="entry name" value="zf-RVT"/>
    <property type="match status" value="1"/>
</dbReference>
<dbReference type="AlphaFoldDB" id="A0A7N2KWK8"/>
<dbReference type="EnsemblPlants" id="QL02p054803:mrna">
    <property type="protein sequence ID" value="QL02p054803:mrna"/>
    <property type="gene ID" value="QL02p054803"/>
</dbReference>
<name>A0A7N2KWK8_QUELO</name>
<feature type="domain" description="Reverse transcriptase zinc-binding" evidence="1">
    <location>
        <begin position="101"/>
        <end position="168"/>
    </location>
</feature>
<dbReference type="InParanoid" id="A0A7N2KWK8"/>
<protein>
    <recommendedName>
        <fullName evidence="1">Reverse transcriptase zinc-binding domain-containing protein</fullName>
    </recommendedName>
</protein>